<name>A0ABZ1H836_STRPH</name>
<evidence type="ECO:0008006" key="3">
    <source>
        <dbReference type="Google" id="ProtNLM"/>
    </source>
</evidence>
<accession>A0ABZ1H836</accession>
<protein>
    <recommendedName>
        <fullName evidence="3">ATP-binding protein</fullName>
    </recommendedName>
</protein>
<dbReference type="RefSeq" id="WP_326758622.1">
    <property type="nucleotide sequence ID" value="NZ_CP109135.1"/>
</dbReference>
<sequence length="1689" mass="184069">MTFERRLAATFLVRLLVGAPAAEMGPGRLVTQVLFQQAPQRAVDDVVVRACHPDAPDDEVELLVAVRRSPKLVASDDKSEQLVTQLLRVTTQPTTPAQGWTVAVAVAGPQTAAGQLSDLAHHARNQTGPDGFFTLINTPGKFSHALRERLRHLEKLVATGLRNLSAPGDEEAARQSTFDLLSQLVVLQPRLENPDDSDWQALTGQLQAAARDGSVPAAVQLRDRLETLTATYGPTAADVNATALRRDVHDLLDSTFRRSTRAWTVLEQLDADWRGSLRHAIGCVGDDGPALSLERTGARAALRSAVDGAPKGLVVWGYSGVGKSASLVHLFEPGRADQRALGLNLRHLPQAPMELTASLGVPLDQALAEITVPQRVLVVDGADAAAEKHADMLTHVLHAARAADVTPVVVVSEDVFGVVRDLTFRTMGTTLPTHQVKGLDDGEVEAVAAAFPALRRLVDNPQARELLRRPAVADFLVRAHTDGVPLSEADTMREVWHHMVRRGERTDRGRPDLRERVLLQLARQQLDNQSAETVLDMLDAEAVAGLRRDGLLRPAGKQPWQLLPSFAHDLMRTYALAHLLLTDGRPGNRLADSGAPRWALPAARLACQALLSDFGEAPERPLAQRFLELHEQFSALAADGFGGRWMDVPAEALLTAGYDAPRLSDAWVRITGTVPGAAARFLRLLKQRHQHAGVLDPLVASAVVACLLEHGSCGADPRDVAEAIREWEVALVMADTAAGHPLRVRLRDQLVRRCRDAIDRLAAEERERQAQLDARTPEEVAADEEQARRHAAIVGPEYRRRGGRTLPHELIDDTMVEKLALLGLDLGEEAAQLLHDVAEHAPQHLAPALEEAGAGRALAQYSPELLRALVRAYYIEEPWEDLDPFETFFNDGIRHHHWRGPIVPMAAYYRGPFLVMLQVGFREGVAVINTMLNAAARHRVAALTAPSYGSDQRGDRDDYEVRLTIGATEHCFYGDEHVWAWYRGISIGPYPCTSALQALEFVCDQFIARGAPPAALVPLLFDGCENLAMAGLVVGMLVRHVEAADAAIDPFLAEPAFWDLEFSRAASETGSIAEAAPGIAHLERRRWNLREAAMHVTVQADDARREQLRQVGQHLVDRARLELEQLRPHPSDKAGQAEDLEAAITTRMAAVRGWAATLDAAQYRFEQLPDGNVQFQVVPPGDVLAVLEPGNEDLLRGGRAMGLAARYGRQGAVDERVSADELEQDIAAARALSANPPRNGPSNAQGAPAAVAAYVVQAALIHRDQLKADDVRWAAELLLAVAEDAVCEERDAGFAIFSWGADRSAACVLPLLLLPQAALVRQALDLDGERGQPRLQKALRALATQSALQVRLFLAAALDPLWSSPCTPDPCHHRRAWSIVEDSGRRCARGKWNMEHQRSEPRRLDGNLSDALTAIRGAEIIVPYASAAIRAAAPAALYGCRTAEAAQLLESLLDAHRRGLIAQEERYQHSASDALVAARALLTVSSATSRDAIERHLTAYADDAAALAEFLRAVAAAAEETATLAAAGQRAWPHIMDHVLDLFDAGHVPDTFDYRGAQALAALVPTTAYDAGYVNRELHGPPQAWTRLLEWGPQIQRWLPYATGVSECVDNVVSALQNLSPADQVRVGLPWLETLITARPDAVAGRSWLLPKWLRDVRGHARNEFMQSWQRIVDALVVAGETRLSDLAD</sequence>
<proteinExistence type="predicted"/>
<dbReference type="Proteomes" id="UP001340816">
    <property type="component" value="Chromosome"/>
</dbReference>
<evidence type="ECO:0000313" key="2">
    <source>
        <dbReference type="Proteomes" id="UP001340816"/>
    </source>
</evidence>
<gene>
    <name evidence="1" type="ORF">OHB35_11350</name>
</gene>
<dbReference type="EMBL" id="CP109135">
    <property type="protein sequence ID" value="WSD13788.1"/>
    <property type="molecule type" value="Genomic_DNA"/>
</dbReference>
<evidence type="ECO:0000313" key="1">
    <source>
        <dbReference type="EMBL" id="WSD13788.1"/>
    </source>
</evidence>
<organism evidence="1 2">
    <name type="scientific">Streptomyces phaeochromogenes</name>
    <dbReference type="NCBI Taxonomy" id="1923"/>
    <lineage>
        <taxon>Bacteria</taxon>
        <taxon>Bacillati</taxon>
        <taxon>Actinomycetota</taxon>
        <taxon>Actinomycetes</taxon>
        <taxon>Kitasatosporales</taxon>
        <taxon>Streptomycetaceae</taxon>
        <taxon>Streptomyces</taxon>
        <taxon>Streptomyces phaeochromogenes group</taxon>
    </lineage>
</organism>
<reference evidence="1 2" key="1">
    <citation type="submission" date="2022-10" db="EMBL/GenBank/DDBJ databases">
        <title>The complete genomes of actinobacterial strains from the NBC collection.</title>
        <authorList>
            <person name="Joergensen T.S."/>
            <person name="Alvarez Arevalo M."/>
            <person name="Sterndorff E.B."/>
            <person name="Faurdal D."/>
            <person name="Vuksanovic O."/>
            <person name="Mourched A.-S."/>
            <person name="Charusanti P."/>
            <person name="Shaw S."/>
            <person name="Blin K."/>
            <person name="Weber T."/>
        </authorList>
    </citation>
    <scope>NUCLEOTIDE SEQUENCE [LARGE SCALE GENOMIC DNA]</scope>
    <source>
        <strain evidence="1 2">NBC 01752</strain>
    </source>
</reference>
<keyword evidence="2" id="KW-1185">Reference proteome</keyword>